<reference evidence="3" key="1">
    <citation type="submission" date="2020-07" db="EMBL/GenBank/DDBJ databases">
        <title>Huge and variable diversity of episymbiotic CPR bacteria and DPANN archaea in groundwater ecosystems.</title>
        <authorList>
            <person name="He C.Y."/>
            <person name="Keren R."/>
            <person name="Whittaker M."/>
            <person name="Farag I.F."/>
            <person name="Doudna J."/>
            <person name="Cate J.H.D."/>
            <person name="Banfield J.F."/>
        </authorList>
    </citation>
    <scope>NUCLEOTIDE SEQUENCE</scope>
    <source>
        <strain evidence="3">NC_groundwater_763_Ag_S-0.2um_68_21</strain>
    </source>
</reference>
<dbReference type="GO" id="GO:0016020">
    <property type="term" value="C:membrane"/>
    <property type="evidence" value="ECO:0007669"/>
    <property type="project" value="TreeGrafter"/>
</dbReference>
<dbReference type="Proteomes" id="UP000782312">
    <property type="component" value="Unassembled WGS sequence"/>
</dbReference>
<dbReference type="AlphaFoldDB" id="A0A932I276"/>
<name>A0A932I276_UNCTE</name>
<dbReference type="Gene3D" id="3.40.50.1820">
    <property type="entry name" value="alpha/beta hydrolase"/>
    <property type="match status" value="1"/>
</dbReference>
<evidence type="ECO:0000313" key="4">
    <source>
        <dbReference type="Proteomes" id="UP000782312"/>
    </source>
</evidence>
<accession>A0A932I276</accession>
<dbReference type="InterPro" id="IPR050266">
    <property type="entry name" value="AB_hydrolase_sf"/>
</dbReference>
<dbReference type="EMBL" id="JACPUR010000035">
    <property type="protein sequence ID" value="MBI3128748.1"/>
    <property type="molecule type" value="Genomic_DNA"/>
</dbReference>
<protein>
    <submittedName>
        <fullName evidence="3">Alpha/beta fold hydrolase</fullName>
    </submittedName>
</protein>
<organism evidence="3 4">
    <name type="scientific">Tectimicrobiota bacterium</name>
    <dbReference type="NCBI Taxonomy" id="2528274"/>
    <lineage>
        <taxon>Bacteria</taxon>
        <taxon>Pseudomonadati</taxon>
        <taxon>Nitrospinota/Tectimicrobiota group</taxon>
        <taxon>Candidatus Tectimicrobiota</taxon>
    </lineage>
</organism>
<proteinExistence type="predicted"/>
<evidence type="ECO:0000259" key="2">
    <source>
        <dbReference type="Pfam" id="PF00561"/>
    </source>
</evidence>
<sequence length="336" mass="38209">MPVAAARKASPAIEAKEHFIPSLDKGITVHLWEKRPRGKRRFGPEAALLLVHGRVAPGPVAFDLKVPGYSWMDFIASRGFDVFTLSVRGFGKSTWPKVMREDPAGKPPAIRGKEAVRDIAAAVRFICERREVDRVNILGRSWGTTLSPLFATQEPARVGKLVLYAPYYAFDDPRRRAAFEDPARPGRFDARRGAWMWNTRENMERRWWGHISGTAHHKWREPRVVDAYWKSLLANDPEGAKRRPPAQRLPNGSLADLYDRASNVPLYDAAKVRCPVLLIRGTQDGASADPEALGLFHALRNSWGKRYVILEDGTHFMELEKRRMELLNEVQHFLEE</sequence>
<gene>
    <name evidence="3" type="ORF">HYZ11_14180</name>
</gene>
<evidence type="ECO:0000313" key="3">
    <source>
        <dbReference type="EMBL" id="MBI3128748.1"/>
    </source>
</evidence>
<dbReference type="Pfam" id="PF00561">
    <property type="entry name" value="Abhydrolase_1"/>
    <property type="match status" value="1"/>
</dbReference>
<dbReference type="PANTHER" id="PTHR43798:SF31">
    <property type="entry name" value="AB HYDROLASE SUPERFAMILY PROTEIN YCLE"/>
    <property type="match status" value="1"/>
</dbReference>
<dbReference type="PANTHER" id="PTHR43798">
    <property type="entry name" value="MONOACYLGLYCEROL LIPASE"/>
    <property type="match status" value="1"/>
</dbReference>
<dbReference type="GO" id="GO:0016787">
    <property type="term" value="F:hydrolase activity"/>
    <property type="evidence" value="ECO:0007669"/>
    <property type="project" value="UniProtKB-KW"/>
</dbReference>
<dbReference type="SUPFAM" id="SSF53474">
    <property type="entry name" value="alpha/beta-Hydrolases"/>
    <property type="match status" value="1"/>
</dbReference>
<dbReference type="InterPro" id="IPR000073">
    <property type="entry name" value="AB_hydrolase_1"/>
</dbReference>
<feature type="domain" description="AB hydrolase-1" evidence="2">
    <location>
        <begin position="47"/>
        <end position="318"/>
    </location>
</feature>
<keyword evidence="1 3" id="KW-0378">Hydrolase</keyword>
<evidence type="ECO:0000256" key="1">
    <source>
        <dbReference type="ARBA" id="ARBA00022801"/>
    </source>
</evidence>
<comment type="caution">
    <text evidence="3">The sequence shown here is derived from an EMBL/GenBank/DDBJ whole genome shotgun (WGS) entry which is preliminary data.</text>
</comment>
<dbReference type="InterPro" id="IPR029058">
    <property type="entry name" value="AB_hydrolase_fold"/>
</dbReference>